<evidence type="ECO:0000259" key="5">
    <source>
        <dbReference type="Pfam" id="PF11935"/>
    </source>
</evidence>
<dbReference type="InterPro" id="IPR032460">
    <property type="entry name" value="Symplekin/Pta1_N"/>
</dbReference>
<feature type="region of interest" description="Disordered" evidence="4">
    <location>
        <begin position="339"/>
        <end position="402"/>
    </location>
</feature>
<evidence type="ECO:0008006" key="9">
    <source>
        <dbReference type="Google" id="ProtNLM"/>
    </source>
</evidence>
<dbReference type="Proteomes" id="UP000605970">
    <property type="component" value="Unassembled WGS sequence"/>
</dbReference>
<dbReference type="OrthoDB" id="331600at2759"/>
<dbReference type="Gene3D" id="1.25.10.10">
    <property type="entry name" value="Leucine-rich Repeat Variant"/>
    <property type="match status" value="1"/>
</dbReference>
<gene>
    <name evidence="7" type="ORF">Mgra_00000188</name>
</gene>
<evidence type="ECO:0000256" key="4">
    <source>
        <dbReference type="SAM" id="MobiDB-lite"/>
    </source>
</evidence>
<dbReference type="InterPro" id="IPR022075">
    <property type="entry name" value="Symplekin_C"/>
</dbReference>
<dbReference type="PANTHER" id="PTHR15245:SF20">
    <property type="entry name" value="SYMPLEKIN"/>
    <property type="match status" value="1"/>
</dbReference>
<feature type="compositionally biased region" description="Basic and acidic residues" evidence="4">
    <location>
        <begin position="373"/>
        <end position="382"/>
    </location>
</feature>
<sequence>MADGNSLYDEIGTQINEALQISGKSLEERYMHLAKAEEMILKQDNTSVLDNFLDEMVQFIHEKEQKIRCFVINFIEKACKKDPEVFKRAIVTLSWALTDQSCSIIIQKKAINTCTQLYPVLLRWASQKRSTDDEAKNCWETFSMLKNKIMQTVDSENEGLKTMAFKFLEMLIICQMPKTEFSEIPKTASQLISLDEIGRDSFISWRQLQSEAFKCFNTLVEHMSSTHITSLNLVTAISSTCNIARQRPEKMADVVSALEQLHLNLPPTLGTSQVKSVRKELKMHLLRMLKHPGSFTLHNLHSRLKQLLIELGATQSEIQKAMPGPSEIDAALKRRLAAANAARKKQQNESEIDERYSRKKPHGDTQQDEDLDLRDTKRIKLGEDEDYDDGTTDLYKQLDDPDSASAATQKAIDITTEFVLERLSISVVSKLVIISLYTLPDEMPSTFASSYTPIDEVGSEAQKRHLARMMAIQMTREGEGPGVEYIKSEKQKQFIERQAAARSSDTKVTTSELTKEADADETLSTLTQTVQAPTTQKTRIQNWTLFNATRELFHKESEQLQLDIFQRILGNEKRAIQGGAGLAQQKLLVRLCTRFQSALTSELEATLLNYVIEEQKTRVDLALLHLAELYAQMMGYSIIVSPKSFIQLTTEEKKKRYDTYLCTLLSTLHERGEHKETLFHRIFLEAPFLTSGSLKILRKACLDKVYGAFAITTLRELILTRARQRQELLRLLIEFSYFERVDIREHCVKTVKELYQLDFLRSDVRAFLVEMSELLVSPTAPRVIWHANGRFTREIEEVLDEIPWDESLIRAGLFLFLSLLPQEPSLLRQLASVYARAGTEIKRVTFRSIEQAIKAIGMHSEDLLDMIENCQPDAETLVARIVHLLTERNAPTPALVDRVRKLHKARNTDVRSLIPILNSLKKEELLELIPSFVLSAKNSNSVPVFFKKILFGRHTDTNQAVLSPFELLLELHRLKTNRKEQGFLMQNLDILLVDSEREFSFGKDVLAITIETLINDATFPICLFHTIQRVNEAHPALNGFLIGILEKIAQRKPWTEIKGDDIASQQYREIIWHKFESCSNSLGYNLHNRFPSIPTLQEINVNLSEMDVKPDDTIGKDISLNPTV</sequence>
<accession>A0A8T0A3E6</accession>
<dbReference type="InterPro" id="IPR016024">
    <property type="entry name" value="ARM-type_fold"/>
</dbReference>
<evidence type="ECO:0000256" key="3">
    <source>
        <dbReference type="ARBA" id="ARBA00023242"/>
    </source>
</evidence>
<dbReference type="PANTHER" id="PTHR15245">
    <property type="entry name" value="SYMPLEKIN-RELATED"/>
    <property type="match status" value="1"/>
</dbReference>
<evidence type="ECO:0000256" key="2">
    <source>
        <dbReference type="ARBA" id="ARBA00022664"/>
    </source>
</evidence>
<dbReference type="GO" id="GO:0005847">
    <property type="term" value="C:mRNA cleavage and polyadenylation specificity factor complex"/>
    <property type="evidence" value="ECO:0007669"/>
    <property type="project" value="TreeGrafter"/>
</dbReference>
<keyword evidence="2" id="KW-0507">mRNA processing</keyword>
<dbReference type="InterPro" id="IPR021850">
    <property type="entry name" value="Symplekin/Pta1"/>
</dbReference>
<dbReference type="EMBL" id="JABEBT010000001">
    <property type="protein sequence ID" value="KAF7640367.1"/>
    <property type="molecule type" value="Genomic_DNA"/>
</dbReference>
<comment type="subcellular location">
    <subcellularLocation>
        <location evidence="1">Nucleus</location>
    </subcellularLocation>
</comment>
<keyword evidence="3" id="KW-0539">Nucleus</keyword>
<evidence type="ECO:0000256" key="1">
    <source>
        <dbReference type="ARBA" id="ARBA00004123"/>
    </source>
</evidence>
<organism evidence="7 8">
    <name type="scientific">Meloidogyne graminicola</name>
    <dbReference type="NCBI Taxonomy" id="189291"/>
    <lineage>
        <taxon>Eukaryota</taxon>
        <taxon>Metazoa</taxon>
        <taxon>Ecdysozoa</taxon>
        <taxon>Nematoda</taxon>
        <taxon>Chromadorea</taxon>
        <taxon>Rhabditida</taxon>
        <taxon>Tylenchina</taxon>
        <taxon>Tylenchomorpha</taxon>
        <taxon>Tylenchoidea</taxon>
        <taxon>Meloidogynidae</taxon>
        <taxon>Meloidogyninae</taxon>
        <taxon>Meloidogyne</taxon>
    </lineage>
</organism>
<protein>
    <recommendedName>
        <fullName evidence="9">Symplekin</fullName>
    </recommendedName>
</protein>
<dbReference type="AlphaFoldDB" id="A0A8T0A3E6"/>
<dbReference type="Pfam" id="PF12295">
    <property type="entry name" value="Symplekin_C"/>
    <property type="match status" value="1"/>
</dbReference>
<evidence type="ECO:0000313" key="8">
    <source>
        <dbReference type="Proteomes" id="UP000605970"/>
    </source>
</evidence>
<keyword evidence="8" id="KW-1185">Reference proteome</keyword>
<evidence type="ECO:0000259" key="6">
    <source>
        <dbReference type="Pfam" id="PF12295"/>
    </source>
</evidence>
<evidence type="ECO:0000313" key="7">
    <source>
        <dbReference type="EMBL" id="KAF7640367.1"/>
    </source>
</evidence>
<dbReference type="SUPFAM" id="SSF48371">
    <property type="entry name" value="ARM repeat"/>
    <property type="match status" value="1"/>
</dbReference>
<comment type="caution">
    <text evidence="7">The sequence shown here is derived from an EMBL/GenBank/DDBJ whole genome shotgun (WGS) entry which is preliminary data.</text>
</comment>
<dbReference type="InterPro" id="IPR011989">
    <property type="entry name" value="ARM-like"/>
</dbReference>
<dbReference type="Pfam" id="PF11935">
    <property type="entry name" value="SYMPK_PTA1_N"/>
    <property type="match status" value="1"/>
</dbReference>
<feature type="domain" description="Symplekin C-terminal" evidence="6">
    <location>
        <begin position="909"/>
        <end position="1056"/>
    </location>
</feature>
<reference evidence="7" key="1">
    <citation type="journal article" date="2020" name="Ecol. Evol.">
        <title>Genome structure and content of the rice root-knot nematode (Meloidogyne graminicola).</title>
        <authorList>
            <person name="Phan N.T."/>
            <person name="Danchin E.G.J."/>
            <person name="Klopp C."/>
            <person name="Perfus-Barbeoch L."/>
            <person name="Kozlowski D.K."/>
            <person name="Koutsovoulos G.D."/>
            <person name="Lopez-Roques C."/>
            <person name="Bouchez O."/>
            <person name="Zahm M."/>
            <person name="Besnard G."/>
            <person name="Bellafiore S."/>
        </authorList>
    </citation>
    <scope>NUCLEOTIDE SEQUENCE</scope>
    <source>
        <strain evidence="7">VN-18</strain>
    </source>
</reference>
<feature type="domain" description="Symplekin/Pta1 N-terminal" evidence="5">
    <location>
        <begin position="105"/>
        <end position="325"/>
    </location>
</feature>
<proteinExistence type="predicted"/>
<dbReference type="GO" id="GO:0006397">
    <property type="term" value="P:mRNA processing"/>
    <property type="evidence" value="ECO:0007669"/>
    <property type="project" value="UniProtKB-KW"/>
</dbReference>
<name>A0A8T0A3E6_9BILA</name>